<dbReference type="Pfam" id="PF01418">
    <property type="entry name" value="HTH_6"/>
    <property type="match status" value="1"/>
</dbReference>
<protein>
    <submittedName>
        <fullName evidence="5">MurR/RpiR family transcriptional regulator</fullName>
    </submittedName>
</protein>
<dbReference type="InterPro" id="IPR001347">
    <property type="entry name" value="SIS_dom"/>
</dbReference>
<sequence>MTTPTTRSPDGPIDRRIEKVYAELPPKSQRVADAVLDHLGDIASYSVSELAELSGTSQATVSRLFASLGFEDFAAVKAHVRGLRTAGVPISGTDTAGAAVLSEHVARETRNLQRLLETIHEETLQQAAKTLADADTVLTIGYRNSYPVALHLRTALLQCRPRVGVHPQPGQSLGEELAQLTERDAVVVVGFRRRLSSFGELMRVLAASPATVILLADSSARRYATLADLWLECPLESVGAFDSYAAAMSVVSVLADAVLDAGGSAGTRRVSAISSVYEELGELDA</sequence>
<dbReference type="InterPro" id="IPR036388">
    <property type="entry name" value="WH-like_DNA-bd_sf"/>
</dbReference>
<dbReference type="SUPFAM" id="SSF46689">
    <property type="entry name" value="Homeodomain-like"/>
    <property type="match status" value="1"/>
</dbReference>
<evidence type="ECO:0000256" key="1">
    <source>
        <dbReference type="ARBA" id="ARBA00023015"/>
    </source>
</evidence>
<evidence type="ECO:0000256" key="2">
    <source>
        <dbReference type="ARBA" id="ARBA00023125"/>
    </source>
</evidence>
<dbReference type="Gene3D" id="3.40.50.10490">
    <property type="entry name" value="Glucose-6-phosphate isomerase like protein, domain 1"/>
    <property type="match status" value="1"/>
</dbReference>
<evidence type="ECO:0000313" key="5">
    <source>
        <dbReference type="EMBL" id="MDN4597203.1"/>
    </source>
</evidence>
<dbReference type="InterPro" id="IPR000281">
    <property type="entry name" value="HTH_RpiR"/>
</dbReference>
<feature type="domain" description="HTH rpiR-type" evidence="4">
    <location>
        <begin position="11"/>
        <end position="87"/>
    </location>
</feature>
<dbReference type="InterPro" id="IPR046348">
    <property type="entry name" value="SIS_dom_sf"/>
</dbReference>
<keyword evidence="1" id="KW-0805">Transcription regulation</keyword>
<dbReference type="InterPro" id="IPR047640">
    <property type="entry name" value="RpiR-like"/>
</dbReference>
<organism evidence="5 6">
    <name type="scientific">Leifsonia virtsii</name>
    <dbReference type="NCBI Taxonomy" id="3035915"/>
    <lineage>
        <taxon>Bacteria</taxon>
        <taxon>Bacillati</taxon>
        <taxon>Actinomycetota</taxon>
        <taxon>Actinomycetes</taxon>
        <taxon>Micrococcales</taxon>
        <taxon>Microbacteriaceae</taxon>
        <taxon>Leifsonia</taxon>
    </lineage>
</organism>
<comment type="caution">
    <text evidence="5">The sequence shown here is derived from an EMBL/GenBank/DDBJ whole genome shotgun (WGS) entry which is preliminary data.</text>
</comment>
<accession>A0ABT8IWJ5</accession>
<dbReference type="PANTHER" id="PTHR30514">
    <property type="entry name" value="GLUCOKINASE"/>
    <property type="match status" value="1"/>
</dbReference>
<dbReference type="PANTHER" id="PTHR30514:SF18">
    <property type="entry name" value="RPIR-FAMILY TRANSCRIPTIONAL REGULATOR"/>
    <property type="match status" value="1"/>
</dbReference>
<evidence type="ECO:0000256" key="3">
    <source>
        <dbReference type="ARBA" id="ARBA00023163"/>
    </source>
</evidence>
<dbReference type="Pfam" id="PF01380">
    <property type="entry name" value="SIS"/>
    <property type="match status" value="1"/>
</dbReference>
<evidence type="ECO:0000313" key="6">
    <source>
        <dbReference type="Proteomes" id="UP001174210"/>
    </source>
</evidence>
<dbReference type="RefSeq" id="WP_301217973.1">
    <property type="nucleotide sequence ID" value="NZ_JAROCB010000002.1"/>
</dbReference>
<keyword evidence="6" id="KW-1185">Reference proteome</keyword>
<dbReference type="PROSITE" id="PS51071">
    <property type="entry name" value="HTH_RPIR"/>
    <property type="match status" value="1"/>
</dbReference>
<evidence type="ECO:0000259" key="4">
    <source>
        <dbReference type="PROSITE" id="PS51071"/>
    </source>
</evidence>
<dbReference type="CDD" id="cd05013">
    <property type="entry name" value="SIS_RpiR"/>
    <property type="match status" value="1"/>
</dbReference>
<dbReference type="Proteomes" id="UP001174210">
    <property type="component" value="Unassembled WGS sequence"/>
</dbReference>
<dbReference type="Gene3D" id="1.10.10.10">
    <property type="entry name" value="Winged helix-like DNA-binding domain superfamily/Winged helix DNA-binding domain"/>
    <property type="match status" value="1"/>
</dbReference>
<dbReference type="EMBL" id="JAROCB010000002">
    <property type="protein sequence ID" value="MDN4597203.1"/>
    <property type="molecule type" value="Genomic_DNA"/>
</dbReference>
<keyword evidence="2" id="KW-0238">DNA-binding</keyword>
<dbReference type="InterPro" id="IPR035472">
    <property type="entry name" value="RpiR-like_SIS"/>
</dbReference>
<dbReference type="SUPFAM" id="SSF53697">
    <property type="entry name" value="SIS domain"/>
    <property type="match status" value="1"/>
</dbReference>
<proteinExistence type="predicted"/>
<reference evidence="5" key="1">
    <citation type="submission" date="2023-03" db="EMBL/GenBank/DDBJ databases">
        <title>MT1 and MT2 Draft Genomes of Novel Species.</title>
        <authorList>
            <person name="Venkateswaran K."/>
        </authorList>
    </citation>
    <scope>NUCLEOTIDE SEQUENCE</scope>
    <source>
        <strain evidence="5">F6_8S_P_1A</strain>
    </source>
</reference>
<dbReference type="InterPro" id="IPR009057">
    <property type="entry name" value="Homeodomain-like_sf"/>
</dbReference>
<name>A0ABT8IWJ5_9MICO</name>
<keyword evidence="3" id="KW-0804">Transcription</keyword>
<gene>
    <name evidence="5" type="ORF">P5G59_08635</name>
</gene>